<name>A0A369AWG1_9ENTE</name>
<gene>
    <name evidence="1" type="ORF">CBF32_06920</name>
</gene>
<dbReference type="GeneID" id="63146383"/>
<dbReference type="InterPro" id="IPR007492">
    <property type="entry name" value="LytTR_DNA-bd_dom"/>
</dbReference>
<evidence type="ECO:0000313" key="1">
    <source>
        <dbReference type="EMBL" id="RSU02311.1"/>
    </source>
</evidence>
<dbReference type="Proteomes" id="UP000288197">
    <property type="component" value="Unassembled WGS sequence"/>
</dbReference>
<protein>
    <submittedName>
        <fullName evidence="1">DNA-binding protein</fullName>
    </submittedName>
</protein>
<dbReference type="GO" id="GO:0003677">
    <property type="term" value="F:DNA binding"/>
    <property type="evidence" value="ECO:0007669"/>
    <property type="project" value="UniProtKB-KW"/>
</dbReference>
<organism evidence="1 2">
    <name type="scientific">Vagococcus fluvialis</name>
    <dbReference type="NCBI Taxonomy" id="2738"/>
    <lineage>
        <taxon>Bacteria</taxon>
        <taxon>Bacillati</taxon>
        <taxon>Bacillota</taxon>
        <taxon>Bacilli</taxon>
        <taxon>Lactobacillales</taxon>
        <taxon>Enterococcaceae</taxon>
        <taxon>Vagococcus</taxon>
    </lineage>
</organism>
<dbReference type="OrthoDB" id="2870175at2"/>
<dbReference type="Gene3D" id="2.40.50.1020">
    <property type="entry name" value="LytTr DNA-binding domain"/>
    <property type="match status" value="1"/>
</dbReference>
<keyword evidence="1" id="KW-0238">DNA-binding</keyword>
<reference evidence="1 2" key="1">
    <citation type="submission" date="2017-05" db="EMBL/GenBank/DDBJ databases">
        <title>Vagococcus spp. assemblies.</title>
        <authorList>
            <person name="Gulvik C.A."/>
        </authorList>
    </citation>
    <scope>NUCLEOTIDE SEQUENCE [LARGE SCALE GENOMIC DNA]</scope>
    <source>
        <strain evidence="1 2">NCFB 2497</strain>
    </source>
</reference>
<dbReference type="PROSITE" id="PS50930">
    <property type="entry name" value="HTH_LYTTR"/>
    <property type="match status" value="1"/>
</dbReference>
<sequence length="150" mass="17697">MKINFHWNNEKAIDEVDLISHPHNKEQLLKLKASLEQEKTLLVTHPSNNRKQLIPISQIEAITSLGHLTKVLTIENEFFFLNNRLKELNYLEDNGLYQINQSTLINLKEIKLFQTEKHARLELITKTNQHYLVSRHYAKTIKERLLCTNN</sequence>
<proteinExistence type="predicted"/>
<accession>A0A369AWG1</accession>
<dbReference type="SMART" id="SM00850">
    <property type="entry name" value="LytTR"/>
    <property type="match status" value="1"/>
</dbReference>
<comment type="caution">
    <text evidence="1">The sequence shown here is derived from an EMBL/GenBank/DDBJ whole genome shotgun (WGS) entry which is preliminary data.</text>
</comment>
<keyword evidence="2" id="KW-1185">Reference proteome</keyword>
<dbReference type="AlphaFoldDB" id="A0A369AWG1"/>
<dbReference type="EMBL" id="NGJX01000005">
    <property type="protein sequence ID" value="RSU02311.1"/>
    <property type="molecule type" value="Genomic_DNA"/>
</dbReference>
<dbReference type="Pfam" id="PF04397">
    <property type="entry name" value="LytTR"/>
    <property type="match status" value="1"/>
</dbReference>
<evidence type="ECO:0000313" key="2">
    <source>
        <dbReference type="Proteomes" id="UP000288197"/>
    </source>
</evidence>
<dbReference type="RefSeq" id="WP_114289618.1">
    <property type="nucleotide sequence ID" value="NZ_CP081459.1"/>
</dbReference>